<evidence type="ECO:0000256" key="27">
    <source>
        <dbReference type="HAMAP-Rule" id="MF_00430"/>
    </source>
</evidence>
<keyword evidence="22 27" id="KW-0472">Membrane</keyword>
<dbReference type="SUPFAM" id="SSF52343">
    <property type="entry name" value="Ferredoxin reductase-like, C-terminal NADP-linked domain"/>
    <property type="match status" value="1"/>
</dbReference>
<dbReference type="Pfam" id="PF00970">
    <property type="entry name" value="FAD_binding_6"/>
    <property type="match status" value="1"/>
</dbReference>
<feature type="domain" description="2Fe-2S ferredoxin-type" evidence="28">
    <location>
        <begin position="35"/>
        <end position="128"/>
    </location>
</feature>
<evidence type="ECO:0000256" key="19">
    <source>
        <dbReference type="ARBA" id="ARBA00023053"/>
    </source>
</evidence>
<keyword evidence="13 27" id="KW-0479">Metal-binding</keyword>
<dbReference type="SUPFAM" id="SSF54292">
    <property type="entry name" value="2Fe-2S ferredoxin-like"/>
    <property type="match status" value="1"/>
</dbReference>
<gene>
    <name evidence="27" type="primary">nqrF</name>
    <name evidence="30" type="ORF">FRY74_04155</name>
</gene>
<dbReference type="PANTHER" id="PTHR43644">
    <property type="entry name" value="NA(+)-TRANSLOCATING NADH-QUINONE REDUCTASE SUBUNIT"/>
    <property type="match status" value="1"/>
</dbReference>
<dbReference type="Gene3D" id="3.10.20.30">
    <property type="match status" value="1"/>
</dbReference>
<evidence type="ECO:0000256" key="6">
    <source>
        <dbReference type="ARBA" id="ARBA00013099"/>
    </source>
</evidence>
<evidence type="ECO:0000259" key="29">
    <source>
        <dbReference type="PROSITE" id="PS51384"/>
    </source>
</evidence>
<dbReference type="GO" id="GO:0016655">
    <property type="term" value="F:oxidoreductase activity, acting on NAD(P)H, quinone or similar compound as acceptor"/>
    <property type="evidence" value="ECO:0007669"/>
    <property type="project" value="InterPro"/>
</dbReference>
<comment type="cofactor">
    <cofactor evidence="27">
        <name>[2Fe-2S] cluster</name>
        <dbReference type="ChEBI" id="CHEBI:190135"/>
    </cofactor>
    <text evidence="27">Binds 1 [2Fe-2S] cluster.</text>
</comment>
<evidence type="ECO:0000256" key="15">
    <source>
        <dbReference type="ARBA" id="ARBA00022967"/>
    </source>
</evidence>
<evidence type="ECO:0000313" key="30">
    <source>
        <dbReference type="EMBL" id="TXB65766.1"/>
    </source>
</evidence>
<keyword evidence="17 27" id="KW-0411">Iron-sulfur</keyword>
<keyword evidence="21 27" id="KW-0830">Ubiquinone</keyword>
<dbReference type="InterPro" id="IPR001433">
    <property type="entry name" value="OxRdtase_FAD/NAD-bd"/>
</dbReference>
<dbReference type="CDD" id="cd00207">
    <property type="entry name" value="fer2"/>
    <property type="match status" value="1"/>
</dbReference>
<dbReference type="GO" id="GO:0046872">
    <property type="term" value="F:metal ion binding"/>
    <property type="evidence" value="ECO:0007669"/>
    <property type="project" value="UniProtKB-KW"/>
</dbReference>
<evidence type="ECO:0000256" key="16">
    <source>
        <dbReference type="ARBA" id="ARBA00023004"/>
    </source>
</evidence>
<dbReference type="PRINTS" id="PR00371">
    <property type="entry name" value="FPNCR"/>
</dbReference>
<evidence type="ECO:0000256" key="12">
    <source>
        <dbReference type="ARBA" id="ARBA00022714"/>
    </source>
</evidence>
<comment type="function">
    <text evidence="2 27">NQR complex catalyzes the reduction of ubiquinone-1 to ubiquinol by two successive reactions, coupled with the transport of Na(+) ions from the cytoplasm to the periplasm. The first step is catalyzed by NqrF, which accepts electrons from NADH and reduces ubiquinone-1 to ubisemiquinone by a one-electron transfer pathway.</text>
</comment>
<evidence type="ECO:0000256" key="10">
    <source>
        <dbReference type="ARBA" id="ARBA00022519"/>
    </source>
</evidence>
<evidence type="ECO:0000256" key="14">
    <source>
        <dbReference type="ARBA" id="ARBA00022827"/>
    </source>
</evidence>
<evidence type="ECO:0000256" key="25">
    <source>
        <dbReference type="ARBA" id="ARBA00030787"/>
    </source>
</evidence>
<dbReference type="HAMAP" id="MF_00430">
    <property type="entry name" value="NqrF"/>
    <property type="match status" value="1"/>
</dbReference>
<evidence type="ECO:0000256" key="26">
    <source>
        <dbReference type="ARBA" id="ARBA00048891"/>
    </source>
</evidence>
<keyword evidence="12 27" id="KW-0001">2Fe-2S</keyword>
<dbReference type="Gene3D" id="2.40.30.10">
    <property type="entry name" value="Translation factors"/>
    <property type="match status" value="1"/>
</dbReference>
<evidence type="ECO:0000256" key="13">
    <source>
        <dbReference type="ARBA" id="ARBA00022723"/>
    </source>
</evidence>
<dbReference type="InterPro" id="IPR001709">
    <property type="entry name" value="Flavoprot_Pyr_Nucl_cyt_Rdtase"/>
</dbReference>
<keyword evidence="14 27" id="KW-0274">FAD</keyword>
<dbReference type="InterPro" id="IPR012675">
    <property type="entry name" value="Beta-grasp_dom_sf"/>
</dbReference>
<keyword evidence="20 27" id="KW-0406">Ion transport</keyword>
<evidence type="ECO:0000313" key="31">
    <source>
        <dbReference type="Proteomes" id="UP000321721"/>
    </source>
</evidence>
<dbReference type="SUPFAM" id="SSF63380">
    <property type="entry name" value="Riboflavin synthase domain-like"/>
    <property type="match status" value="1"/>
</dbReference>
<evidence type="ECO:0000256" key="1">
    <source>
        <dbReference type="ARBA" id="ARBA00001974"/>
    </source>
</evidence>
<dbReference type="OrthoDB" id="9806195at2"/>
<dbReference type="InterPro" id="IPR039261">
    <property type="entry name" value="FNR_nucleotide-bd"/>
</dbReference>
<feature type="binding site" evidence="27">
    <location>
        <position position="71"/>
    </location>
    <ligand>
        <name>[2Fe-2S] cluster</name>
        <dbReference type="ChEBI" id="CHEBI:190135"/>
    </ligand>
</feature>
<dbReference type="Pfam" id="PF00175">
    <property type="entry name" value="NAD_binding_1"/>
    <property type="match status" value="1"/>
</dbReference>
<dbReference type="RefSeq" id="WP_147098930.1">
    <property type="nucleotide sequence ID" value="NZ_VOOS01000002.1"/>
</dbReference>
<evidence type="ECO:0000256" key="2">
    <source>
        <dbReference type="ARBA" id="ARBA00002972"/>
    </source>
</evidence>
<keyword evidence="23 27" id="KW-0739">Sodium transport</keyword>
<accession>A0A5C6RTI2</accession>
<dbReference type="InterPro" id="IPR036010">
    <property type="entry name" value="2Fe-2S_ferredoxin-like_sf"/>
</dbReference>
<dbReference type="InterPro" id="IPR001041">
    <property type="entry name" value="2Fe-2S_ferredoxin-type"/>
</dbReference>
<keyword evidence="27" id="KW-0812">Transmembrane</keyword>
<dbReference type="Proteomes" id="UP000321721">
    <property type="component" value="Unassembled WGS sequence"/>
</dbReference>
<feature type="binding site" evidence="27">
    <location>
        <position position="80"/>
    </location>
    <ligand>
        <name>[2Fe-2S] cluster</name>
        <dbReference type="ChEBI" id="CHEBI:190135"/>
    </ligand>
</feature>
<dbReference type="PROSITE" id="PS51384">
    <property type="entry name" value="FAD_FR"/>
    <property type="match status" value="1"/>
</dbReference>
<reference evidence="30 31" key="1">
    <citation type="submission" date="2019-08" db="EMBL/GenBank/DDBJ databases">
        <title>Genome of Vicingus serpentipes NCIMB 15042.</title>
        <authorList>
            <person name="Bowman J.P."/>
        </authorList>
    </citation>
    <scope>NUCLEOTIDE SEQUENCE [LARGE SCALE GENOMIC DNA]</scope>
    <source>
        <strain evidence="30 31">NCIMB 15042</strain>
    </source>
</reference>
<evidence type="ECO:0000256" key="18">
    <source>
        <dbReference type="ARBA" id="ARBA00023027"/>
    </source>
</evidence>
<evidence type="ECO:0000256" key="23">
    <source>
        <dbReference type="ARBA" id="ARBA00023201"/>
    </source>
</evidence>
<dbReference type="GO" id="GO:0005886">
    <property type="term" value="C:plasma membrane"/>
    <property type="evidence" value="ECO:0007669"/>
    <property type="project" value="UniProtKB-SubCell"/>
</dbReference>
<comment type="subunit">
    <text evidence="5 27">Composed of six subunits; NqrA, NqrB, NqrC, NqrD, NqrE and NqrF.</text>
</comment>
<evidence type="ECO:0000256" key="11">
    <source>
        <dbReference type="ARBA" id="ARBA00022630"/>
    </source>
</evidence>
<feature type="binding site" evidence="27">
    <location>
        <position position="112"/>
    </location>
    <ligand>
        <name>[2Fe-2S] cluster</name>
        <dbReference type="ChEBI" id="CHEBI:190135"/>
    </ligand>
</feature>
<dbReference type="InterPro" id="IPR017927">
    <property type="entry name" value="FAD-bd_FR_type"/>
</dbReference>
<dbReference type="AlphaFoldDB" id="A0A5C6RTI2"/>
<dbReference type="PIRSF" id="PIRSF000044">
    <property type="entry name" value="Cis_Diol_DH_RD"/>
    <property type="match status" value="1"/>
</dbReference>
<evidence type="ECO:0000256" key="4">
    <source>
        <dbReference type="ARBA" id="ARBA00005570"/>
    </source>
</evidence>
<evidence type="ECO:0000256" key="7">
    <source>
        <dbReference type="ARBA" id="ARBA00019729"/>
    </source>
</evidence>
<dbReference type="NCBIfam" id="TIGR01941">
    <property type="entry name" value="nqrF"/>
    <property type="match status" value="1"/>
</dbReference>
<keyword evidence="19 27" id="KW-0915">Sodium</keyword>
<dbReference type="PANTHER" id="PTHR43644:SF1">
    <property type="entry name" value="NAD(P)H-FLAVIN REDUCTASE"/>
    <property type="match status" value="1"/>
</dbReference>
<comment type="similarity">
    <text evidence="4 27">Belongs to the NqrF family.</text>
</comment>
<dbReference type="GO" id="GO:0009055">
    <property type="term" value="F:electron transfer activity"/>
    <property type="evidence" value="ECO:0007669"/>
    <property type="project" value="UniProtKB-UniRule"/>
</dbReference>
<evidence type="ECO:0000256" key="3">
    <source>
        <dbReference type="ARBA" id="ARBA00004533"/>
    </source>
</evidence>
<keyword evidence="16 27" id="KW-0408">Iron</keyword>
<evidence type="ECO:0000256" key="17">
    <source>
        <dbReference type="ARBA" id="ARBA00023014"/>
    </source>
</evidence>
<dbReference type="InterPro" id="IPR010205">
    <property type="entry name" value="NqrF"/>
</dbReference>
<evidence type="ECO:0000256" key="22">
    <source>
        <dbReference type="ARBA" id="ARBA00023136"/>
    </source>
</evidence>
<keyword evidence="9 27" id="KW-1003">Cell membrane</keyword>
<comment type="subcellular location">
    <subcellularLocation>
        <location evidence="3">Cell inner membrane</location>
    </subcellularLocation>
    <subcellularLocation>
        <location evidence="27">Cell membrane</location>
        <topology evidence="27">Single-pass membrane protein</topology>
    </subcellularLocation>
</comment>
<evidence type="ECO:0000256" key="5">
    <source>
        <dbReference type="ARBA" id="ARBA00011309"/>
    </source>
</evidence>
<evidence type="ECO:0000256" key="20">
    <source>
        <dbReference type="ARBA" id="ARBA00023065"/>
    </source>
</evidence>
<dbReference type="InterPro" id="IPR017938">
    <property type="entry name" value="Riboflavin_synthase-like_b-brl"/>
</dbReference>
<name>A0A5C6RTI2_9FLAO</name>
<dbReference type="GO" id="GO:0051537">
    <property type="term" value="F:2 iron, 2 sulfur cluster binding"/>
    <property type="evidence" value="ECO:0007669"/>
    <property type="project" value="UniProtKB-KW"/>
</dbReference>
<comment type="caution">
    <text evidence="30">The sequence shown here is derived from an EMBL/GenBank/DDBJ whole genome shotgun (WGS) entry which is preliminary data.</text>
</comment>
<evidence type="ECO:0000256" key="24">
    <source>
        <dbReference type="ARBA" id="ARBA00030032"/>
    </source>
</evidence>
<dbReference type="Pfam" id="PF00111">
    <property type="entry name" value="Fer2"/>
    <property type="match status" value="1"/>
</dbReference>
<dbReference type="Gene3D" id="3.40.50.80">
    <property type="entry name" value="Nucleotide-binding domain of ferredoxin-NADP reductase (FNR) module"/>
    <property type="match status" value="1"/>
</dbReference>
<keyword evidence="15 27" id="KW-1278">Translocase</keyword>
<feature type="transmembrane region" description="Helical" evidence="27">
    <location>
        <begin position="6"/>
        <end position="27"/>
    </location>
</feature>
<feature type="binding site" evidence="27">
    <location>
        <position position="77"/>
    </location>
    <ligand>
        <name>[2Fe-2S] cluster</name>
        <dbReference type="ChEBI" id="CHEBI:190135"/>
    </ligand>
</feature>
<feature type="domain" description="FAD-binding FR-type" evidence="29">
    <location>
        <begin position="131"/>
        <end position="286"/>
    </location>
</feature>
<organism evidence="30 31">
    <name type="scientific">Vicingus serpentipes</name>
    <dbReference type="NCBI Taxonomy" id="1926625"/>
    <lineage>
        <taxon>Bacteria</taxon>
        <taxon>Pseudomonadati</taxon>
        <taxon>Bacteroidota</taxon>
        <taxon>Flavobacteriia</taxon>
        <taxon>Flavobacteriales</taxon>
        <taxon>Vicingaceae</taxon>
        <taxon>Vicingus</taxon>
    </lineage>
</organism>
<sequence length="435" mass="48786">MDTSVIIITIVVFLIVVLALTSVLLFAKAKLMPSGKIKININNGEREIEVDGGDTLLNTLSGQGIFLPSACGGGGTCVQCVCQVHSGGGSILPTEIPNFTRKEIATNHRLGCQVKVKEDMEIEIEEEILGIKEWEATVVSNYNVATYIKEFIVEIPEDMDYKAGGYIQIKIPPCTVKFSDMDVKAHPQDHPGEPDKFEKDWAEGPFAIRNLVMKNDEEVVRAYSMASYPAEGRRIMLNVRVAAPPFDRAKNTWMDVNPGVASSYIFNQKVGDKVIVSGPYGEFFINDSDAEMLYVGGGAGMAPMRSHLYELFKTLKTGRKVTYWYGGRSKGELFYIHYFRDLEKDFPNFRFFMALSEPMESDNWKVMKDIDDKEGDGFVGFIHNVVIEQYLNKHENPEDLELYFCGPPMMNNAVQKMGEDFGLADENIRFDDFGG</sequence>
<dbReference type="EC" id="7.2.1.1" evidence="6 27"/>
<keyword evidence="27" id="KW-1133">Transmembrane helix</keyword>
<evidence type="ECO:0000256" key="8">
    <source>
        <dbReference type="ARBA" id="ARBA00022448"/>
    </source>
</evidence>
<comment type="cofactor">
    <cofactor evidence="1 27">
        <name>FAD</name>
        <dbReference type="ChEBI" id="CHEBI:57692"/>
    </cofactor>
</comment>
<proteinExistence type="inferred from homology"/>
<keyword evidence="10" id="KW-0997">Cell inner membrane</keyword>
<dbReference type="EMBL" id="VOOS01000002">
    <property type="protein sequence ID" value="TXB65766.1"/>
    <property type="molecule type" value="Genomic_DNA"/>
</dbReference>
<keyword evidence="18 27" id="KW-0520">NAD</keyword>
<dbReference type="GO" id="GO:0006814">
    <property type="term" value="P:sodium ion transport"/>
    <property type="evidence" value="ECO:0007669"/>
    <property type="project" value="UniProtKB-UniRule"/>
</dbReference>
<evidence type="ECO:0000259" key="28">
    <source>
        <dbReference type="PROSITE" id="PS51085"/>
    </source>
</evidence>
<dbReference type="InterPro" id="IPR008333">
    <property type="entry name" value="Cbr1-like_FAD-bd_dom"/>
</dbReference>
<keyword evidence="8 27" id="KW-0813">Transport</keyword>
<evidence type="ECO:0000256" key="21">
    <source>
        <dbReference type="ARBA" id="ARBA00023075"/>
    </source>
</evidence>
<keyword evidence="11 27" id="KW-0285">Flavoprotein</keyword>
<protein>
    <recommendedName>
        <fullName evidence="7 27">Na(+)-translocating NADH-quinone reductase subunit F</fullName>
        <shortName evidence="27">Na(+)-NQR subunit F</shortName>
        <shortName evidence="27">Na(+)-translocating NQR subunit F</shortName>
        <ecNumber evidence="6 27">7.2.1.1</ecNumber>
    </recommendedName>
    <alternativeName>
        <fullName evidence="25 27">NQR complex subunit F</fullName>
    </alternativeName>
    <alternativeName>
        <fullName evidence="24 27">NQR-1 subunit F</fullName>
    </alternativeName>
</protein>
<comment type="catalytic activity">
    <reaction evidence="26 27">
        <text>a ubiquinone + n Na(+)(in) + NADH + H(+) = a ubiquinol + n Na(+)(out) + NAD(+)</text>
        <dbReference type="Rhea" id="RHEA:47748"/>
        <dbReference type="Rhea" id="RHEA-COMP:9565"/>
        <dbReference type="Rhea" id="RHEA-COMP:9566"/>
        <dbReference type="ChEBI" id="CHEBI:15378"/>
        <dbReference type="ChEBI" id="CHEBI:16389"/>
        <dbReference type="ChEBI" id="CHEBI:17976"/>
        <dbReference type="ChEBI" id="CHEBI:29101"/>
        <dbReference type="ChEBI" id="CHEBI:57540"/>
        <dbReference type="ChEBI" id="CHEBI:57945"/>
        <dbReference type="EC" id="7.2.1.1"/>
    </reaction>
</comment>
<dbReference type="CDD" id="cd06188">
    <property type="entry name" value="NADH_quinone_reductase"/>
    <property type="match status" value="1"/>
</dbReference>
<dbReference type="PROSITE" id="PS51085">
    <property type="entry name" value="2FE2S_FER_2"/>
    <property type="match status" value="1"/>
</dbReference>
<keyword evidence="31" id="KW-1185">Reference proteome</keyword>
<evidence type="ECO:0000256" key="9">
    <source>
        <dbReference type="ARBA" id="ARBA00022475"/>
    </source>
</evidence>